<sequence>MGEDHATARARQAGEHQNAPRGKGTGAAGGRGRVGAAGAALAVVAVAGTALGAVLLRPGRSLTAKSGGPLDNSAVVILIAIGCLAAGLLAGSRYRSRLGYQQDLPPFEQRLADVVRVTLVAAALVVPLLLLTMHHFPSGGSTPAEQYTRLPATPHRTPPPVRQHPLGQSSGDKGISVPHVVLTIALVALVLALLLAAYRLWRLLRRSEEPQPAETYRPAEQEVLADAVDSGRRALLGGSDARAAVIACYAAMEASLGQSGVARRASDSPQDLLERAAGSGLLTGPHASDLTALFREARYSTHPMDDTHRGRAAAALDGIAAQLAEHAAADAAADGADLPQPGTGGTQPTAGVHR</sequence>
<proteinExistence type="predicted"/>
<feature type="transmembrane region" description="Helical" evidence="2">
    <location>
        <begin position="34"/>
        <end position="55"/>
    </location>
</feature>
<dbReference type="Pfam" id="PF13559">
    <property type="entry name" value="DUF4129"/>
    <property type="match status" value="1"/>
</dbReference>
<gene>
    <name evidence="4" type="ORF">SBRY_90242</name>
</gene>
<dbReference type="InterPro" id="IPR025403">
    <property type="entry name" value="TgpA-like_C"/>
</dbReference>
<feature type="region of interest" description="Disordered" evidence="1">
    <location>
        <begin position="142"/>
        <end position="170"/>
    </location>
</feature>
<organism evidence="4 5">
    <name type="scientific">Actinacidiphila bryophytorum</name>
    <dbReference type="NCBI Taxonomy" id="1436133"/>
    <lineage>
        <taxon>Bacteria</taxon>
        <taxon>Bacillati</taxon>
        <taxon>Actinomycetota</taxon>
        <taxon>Actinomycetes</taxon>
        <taxon>Kitasatosporales</taxon>
        <taxon>Streptomycetaceae</taxon>
        <taxon>Actinacidiphila</taxon>
    </lineage>
</organism>
<dbReference type="EMBL" id="CAJVAX010000023">
    <property type="protein sequence ID" value="CAG7658381.1"/>
    <property type="molecule type" value="Genomic_DNA"/>
</dbReference>
<keyword evidence="5" id="KW-1185">Reference proteome</keyword>
<dbReference type="AlphaFoldDB" id="A0A9W4H8R1"/>
<dbReference type="Proteomes" id="UP001153328">
    <property type="component" value="Unassembled WGS sequence"/>
</dbReference>
<comment type="caution">
    <text evidence="4">The sequence shown here is derived from an EMBL/GenBank/DDBJ whole genome shotgun (WGS) entry which is preliminary data.</text>
</comment>
<feature type="transmembrane region" description="Helical" evidence="2">
    <location>
        <begin position="75"/>
        <end position="94"/>
    </location>
</feature>
<feature type="transmembrane region" description="Helical" evidence="2">
    <location>
        <begin position="114"/>
        <end position="133"/>
    </location>
</feature>
<keyword evidence="2" id="KW-1133">Transmembrane helix</keyword>
<accession>A0A9W4H8R1</accession>
<keyword evidence="2" id="KW-0472">Membrane</keyword>
<feature type="transmembrane region" description="Helical" evidence="2">
    <location>
        <begin position="180"/>
        <end position="201"/>
    </location>
</feature>
<evidence type="ECO:0000256" key="1">
    <source>
        <dbReference type="SAM" id="MobiDB-lite"/>
    </source>
</evidence>
<feature type="region of interest" description="Disordered" evidence="1">
    <location>
        <begin position="1"/>
        <end position="30"/>
    </location>
</feature>
<protein>
    <recommendedName>
        <fullName evidence="3">Protein-glutamine gamma-glutamyltransferase-like C-terminal domain-containing protein</fullName>
    </recommendedName>
</protein>
<keyword evidence="2" id="KW-0812">Transmembrane</keyword>
<evidence type="ECO:0000313" key="5">
    <source>
        <dbReference type="Proteomes" id="UP001153328"/>
    </source>
</evidence>
<reference evidence="4" key="1">
    <citation type="submission" date="2021-06" db="EMBL/GenBank/DDBJ databases">
        <authorList>
            <person name="Arsene-Ploetze F."/>
        </authorList>
    </citation>
    <scope>NUCLEOTIDE SEQUENCE</scope>
    <source>
        <strain evidence="4">SBRY1</strain>
    </source>
</reference>
<feature type="domain" description="Protein-glutamine gamma-glutamyltransferase-like C-terminal" evidence="3">
    <location>
        <begin position="248"/>
        <end position="317"/>
    </location>
</feature>
<evidence type="ECO:0000256" key="2">
    <source>
        <dbReference type="SAM" id="Phobius"/>
    </source>
</evidence>
<evidence type="ECO:0000313" key="4">
    <source>
        <dbReference type="EMBL" id="CAG7658381.1"/>
    </source>
</evidence>
<evidence type="ECO:0000259" key="3">
    <source>
        <dbReference type="Pfam" id="PF13559"/>
    </source>
</evidence>
<name>A0A9W4H8R1_9ACTN</name>
<feature type="region of interest" description="Disordered" evidence="1">
    <location>
        <begin position="330"/>
        <end position="354"/>
    </location>
</feature>